<dbReference type="InterPro" id="IPR010049">
    <property type="entry name" value="MTA_SAH_Nsdase"/>
</dbReference>
<name>A0ABN6LGR8_9BACT</name>
<evidence type="ECO:0000256" key="1">
    <source>
        <dbReference type="ARBA" id="ARBA00004945"/>
    </source>
</evidence>
<feature type="domain" description="Nucleoside phosphorylase" evidence="7">
    <location>
        <begin position="27"/>
        <end position="254"/>
    </location>
</feature>
<accession>A0ABN6LGR8</accession>
<proteinExistence type="predicted"/>
<feature type="chain" id="PRO_5045317795" description="adenosylhomocysteine nucleosidase" evidence="6">
    <location>
        <begin position="26"/>
        <end position="256"/>
    </location>
</feature>
<dbReference type="Proteomes" id="UP001354989">
    <property type="component" value="Plasmid pPP1"/>
</dbReference>
<keyword evidence="6" id="KW-0732">Signal</keyword>
<dbReference type="Gene3D" id="3.40.50.1580">
    <property type="entry name" value="Nucleoside phosphorylase domain"/>
    <property type="match status" value="1"/>
</dbReference>
<keyword evidence="5" id="KW-0486">Methionine biosynthesis</keyword>
<dbReference type="PANTHER" id="PTHR46832">
    <property type="entry name" value="5'-METHYLTHIOADENOSINE/S-ADENOSYLHOMOCYSTEINE NUCLEOSIDASE"/>
    <property type="match status" value="1"/>
</dbReference>
<feature type="signal peptide" evidence="6">
    <location>
        <begin position="1"/>
        <end position="25"/>
    </location>
</feature>
<dbReference type="EC" id="3.2.2.9" evidence="2"/>
<sequence length="256" mass="27828">MTIKVFKPALIGLLLCVFCSTITKAQVAILGAMDKEITDLKSQMSISDSTLIAGQWFYQGTIADKPIILTKSGVGKVNAALTATLLLDHFKAESLWFTGIAGAANPHYKLLDVVVSESLLQHDFDARPFDAQPALVPSSDKNGYFHADPQLVTQAFRAAQQVVGKAHAHCGIIVTGDQFIADHQKVEQLRKDFRADAIEMEGAAVAQVAHRLGKPFVIIRSISDQADGEAEMTYPQMAKNAAAHAMKIIVRMLEQK</sequence>
<geneLocation type="plasmid" evidence="8 9">
    <name>pPP1</name>
</geneLocation>
<keyword evidence="8" id="KW-0614">Plasmid</keyword>
<keyword evidence="4" id="KW-0378">Hydrolase</keyword>
<organism evidence="8 9">
    <name type="scientific">Persicobacter psychrovividus</name>
    <dbReference type="NCBI Taxonomy" id="387638"/>
    <lineage>
        <taxon>Bacteria</taxon>
        <taxon>Pseudomonadati</taxon>
        <taxon>Bacteroidota</taxon>
        <taxon>Cytophagia</taxon>
        <taxon>Cytophagales</taxon>
        <taxon>Persicobacteraceae</taxon>
        <taxon>Persicobacter</taxon>
    </lineage>
</organism>
<dbReference type="InterPro" id="IPR000845">
    <property type="entry name" value="Nucleoside_phosphorylase_d"/>
</dbReference>
<dbReference type="EMBL" id="AP025293">
    <property type="protein sequence ID" value="BDD00973.1"/>
    <property type="molecule type" value="Genomic_DNA"/>
</dbReference>
<evidence type="ECO:0000256" key="2">
    <source>
        <dbReference type="ARBA" id="ARBA00011974"/>
    </source>
</evidence>
<evidence type="ECO:0000259" key="7">
    <source>
        <dbReference type="Pfam" id="PF01048"/>
    </source>
</evidence>
<reference evidence="8 9" key="1">
    <citation type="submission" date="2021-12" db="EMBL/GenBank/DDBJ databases">
        <title>Genome sequencing of bacteria with rrn-lacking chromosome and rrn-plasmid.</title>
        <authorList>
            <person name="Anda M."/>
            <person name="Iwasaki W."/>
        </authorList>
    </citation>
    <scope>NUCLEOTIDE SEQUENCE [LARGE SCALE GENOMIC DNA]</scope>
    <source>
        <strain evidence="8 9">NBRC 101262</strain>
        <plasmid evidence="8 9">pPP1</plasmid>
    </source>
</reference>
<dbReference type="InterPro" id="IPR035994">
    <property type="entry name" value="Nucleoside_phosphorylase_sf"/>
</dbReference>
<dbReference type="CDD" id="cd09008">
    <property type="entry name" value="MTAN"/>
    <property type="match status" value="1"/>
</dbReference>
<keyword evidence="9" id="KW-1185">Reference proteome</keyword>
<dbReference type="RefSeq" id="WP_338398187.1">
    <property type="nucleotide sequence ID" value="NZ_AP025293.1"/>
</dbReference>
<evidence type="ECO:0000256" key="6">
    <source>
        <dbReference type="SAM" id="SignalP"/>
    </source>
</evidence>
<evidence type="ECO:0000256" key="3">
    <source>
        <dbReference type="ARBA" id="ARBA00022605"/>
    </source>
</evidence>
<evidence type="ECO:0000313" key="8">
    <source>
        <dbReference type="EMBL" id="BDD00973.1"/>
    </source>
</evidence>
<keyword evidence="3" id="KW-0028">Amino-acid biosynthesis</keyword>
<dbReference type="SUPFAM" id="SSF53167">
    <property type="entry name" value="Purine and uridine phosphorylases"/>
    <property type="match status" value="1"/>
</dbReference>
<evidence type="ECO:0000313" key="9">
    <source>
        <dbReference type="Proteomes" id="UP001354989"/>
    </source>
</evidence>
<dbReference type="NCBIfam" id="NF004079">
    <property type="entry name" value="PRK05584.1"/>
    <property type="match status" value="1"/>
</dbReference>
<comment type="pathway">
    <text evidence="1">Amino-acid biosynthesis; L-methionine biosynthesis via salvage pathway; S-methyl-5-thio-alpha-D-ribose 1-phosphate from S-methyl-5'-thioadenosine (hydrolase route): step 1/2.</text>
</comment>
<dbReference type="NCBIfam" id="TIGR01704">
    <property type="entry name" value="MTA_SAH-Nsdase"/>
    <property type="match status" value="1"/>
</dbReference>
<evidence type="ECO:0000256" key="4">
    <source>
        <dbReference type="ARBA" id="ARBA00022801"/>
    </source>
</evidence>
<dbReference type="PANTHER" id="PTHR46832:SF1">
    <property type="entry name" value="5'-METHYLTHIOADENOSINE_S-ADENOSYLHOMOCYSTEINE NUCLEOSIDASE"/>
    <property type="match status" value="1"/>
</dbReference>
<evidence type="ECO:0000256" key="5">
    <source>
        <dbReference type="ARBA" id="ARBA00023167"/>
    </source>
</evidence>
<protein>
    <recommendedName>
        <fullName evidence="2">adenosylhomocysteine nucleosidase</fullName>
        <ecNumber evidence="2">3.2.2.9</ecNumber>
    </recommendedName>
</protein>
<gene>
    <name evidence="8" type="ORF">PEPS_32530</name>
</gene>
<dbReference type="Pfam" id="PF01048">
    <property type="entry name" value="PNP_UDP_1"/>
    <property type="match status" value="1"/>
</dbReference>